<dbReference type="Proteomes" id="UP000609879">
    <property type="component" value="Unassembled WGS sequence"/>
</dbReference>
<dbReference type="NCBIfam" id="TIGR02532">
    <property type="entry name" value="IV_pilin_GFxxxE"/>
    <property type="match status" value="1"/>
</dbReference>
<dbReference type="InterPro" id="IPR013783">
    <property type="entry name" value="Ig-like_fold"/>
</dbReference>
<keyword evidence="3" id="KW-1185">Reference proteome</keyword>
<reference evidence="2 3" key="1">
    <citation type="submission" date="2021-01" db="EMBL/GenBank/DDBJ databases">
        <title>Whole genome shotgun sequence of Actinoplanes deccanensis NBRC 13994.</title>
        <authorList>
            <person name="Komaki H."/>
            <person name="Tamura T."/>
        </authorList>
    </citation>
    <scope>NUCLEOTIDE SEQUENCE [LARGE SCALE GENOMIC DNA]</scope>
    <source>
        <strain evidence="2 3">NBRC 13994</strain>
    </source>
</reference>
<organism evidence="2 3">
    <name type="scientific">Paractinoplanes deccanensis</name>
    <dbReference type="NCBI Taxonomy" id="113561"/>
    <lineage>
        <taxon>Bacteria</taxon>
        <taxon>Bacillati</taxon>
        <taxon>Actinomycetota</taxon>
        <taxon>Actinomycetes</taxon>
        <taxon>Micromonosporales</taxon>
        <taxon>Micromonosporaceae</taxon>
        <taxon>Paractinoplanes</taxon>
    </lineage>
</organism>
<dbReference type="Pfam" id="PF07963">
    <property type="entry name" value="N_methyl"/>
    <property type="match status" value="1"/>
</dbReference>
<evidence type="ECO:0000256" key="1">
    <source>
        <dbReference type="SAM" id="Phobius"/>
    </source>
</evidence>
<gene>
    <name evidence="2" type="ORF">Ade02nite_81400</name>
</gene>
<dbReference type="EMBL" id="BOMI01000171">
    <property type="protein sequence ID" value="GID79499.1"/>
    <property type="molecule type" value="Genomic_DNA"/>
</dbReference>
<dbReference type="SUPFAM" id="SSF49313">
    <property type="entry name" value="Cadherin-like"/>
    <property type="match status" value="3"/>
</dbReference>
<protein>
    <recommendedName>
        <fullName evidence="4">Prepilin-type N-terminal cleavage/methylation domain-containing protein</fullName>
    </recommendedName>
</protein>
<accession>A0ABQ3YHL2</accession>
<dbReference type="RefSeq" id="WP_203775746.1">
    <property type="nucleotide sequence ID" value="NZ_BAAABO010000026.1"/>
</dbReference>
<feature type="transmembrane region" description="Helical" evidence="1">
    <location>
        <begin position="21"/>
        <end position="41"/>
    </location>
</feature>
<dbReference type="InterPro" id="IPR015919">
    <property type="entry name" value="Cadherin-like_sf"/>
</dbReference>
<proteinExistence type="predicted"/>
<dbReference type="Gene3D" id="2.60.40.10">
    <property type="entry name" value="Immunoglobulins"/>
    <property type="match status" value="3"/>
</dbReference>
<keyword evidence="1" id="KW-0812">Transmembrane</keyword>
<dbReference type="Pfam" id="PF05345">
    <property type="entry name" value="He_PIG"/>
    <property type="match status" value="3"/>
</dbReference>
<evidence type="ECO:0000313" key="3">
    <source>
        <dbReference type="Proteomes" id="UP000609879"/>
    </source>
</evidence>
<keyword evidence="1" id="KW-1133">Transmembrane helix</keyword>
<evidence type="ECO:0000313" key="2">
    <source>
        <dbReference type="EMBL" id="GID79499.1"/>
    </source>
</evidence>
<keyword evidence="1" id="KW-0472">Membrane</keyword>
<dbReference type="InterPro" id="IPR012902">
    <property type="entry name" value="N_methyl_site"/>
</dbReference>
<name>A0ABQ3YHL2_9ACTN</name>
<comment type="caution">
    <text evidence="2">The sequence shown here is derived from an EMBL/GenBank/DDBJ whole genome shotgun (WGS) entry which is preliminary data.</text>
</comment>
<sequence length="478" mass="48268">MPTRRRARVSSGEAGFTIVEVIVAIAIVTIVMLSLASTFVVSSRVTNHQGDRLAAIQAADDAMERVRALQSSAILTGRDLKSSTAQAQSAPAEVKALVNGVMAYDSSADDDAGTCGITATTAPSAATSTVLSACAAALPTSYLTFTLNGVVYRQHWYIYECARKDSACTTTGVDDPAAGYTQFFQVVVSVTWTGRFCATGTCAYASSSLIGRTTDEPIFNTKVTLTSPGDQTHEQTVAVSVQVPYAGGEGALTWGATGLPPGLTIDTGTGLITGRPTTVGSYTPTVVVTDNTGQTSSISFNWAITSGPVVAGPTAVTSNGGTTVSQAFTATLGTTPYTWTATGLPPGLTIGSGTGTVTGKPTTAGTFAATITATDKVGAVGTHAVTWTVPALAVTFTPPAAKAKTAITSTSATATGGVIAYKNWTATGLPSGVTINATSGQVSGTPGAAGTYTVKISVTDSAATPVTASWTGTWTVTS</sequence>
<evidence type="ECO:0008006" key="4">
    <source>
        <dbReference type="Google" id="ProtNLM"/>
    </source>
</evidence>